<dbReference type="CDD" id="cd01992">
    <property type="entry name" value="TilS_N"/>
    <property type="match status" value="1"/>
</dbReference>
<dbReference type="EMBL" id="PNIX01000161">
    <property type="protein sequence ID" value="PMP82893.1"/>
    <property type="molecule type" value="Genomic_DNA"/>
</dbReference>
<dbReference type="Proteomes" id="UP000236910">
    <property type="component" value="Unassembled WGS sequence"/>
</dbReference>
<dbReference type="GO" id="GO:0032267">
    <property type="term" value="F:tRNA(Ile)-lysidine synthase activity"/>
    <property type="evidence" value="ECO:0007669"/>
    <property type="project" value="UniProtKB-EC"/>
</dbReference>
<feature type="domain" description="tRNA(Ile)-lysidine/2-thiocytidine synthase N-terminal" evidence="7">
    <location>
        <begin position="23"/>
        <end position="157"/>
    </location>
</feature>
<dbReference type="Pfam" id="PF01171">
    <property type="entry name" value="ATP_bind_3"/>
    <property type="match status" value="1"/>
</dbReference>
<dbReference type="GO" id="GO:0005524">
    <property type="term" value="F:ATP binding"/>
    <property type="evidence" value="ECO:0007669"/>
    <property type="project" value="UniProtKB-KW"/>
</dbReference>
<keyword evidence="3" id="KW-0819">tRNA processing</keyword>
<dbReference type="Gene3D" id="3.40.50.620">
    <property type="entry name" value="HUPs"/>
    <property type="match status" value="1"/>
</dbReference>
<evidence type="ECO:0000313" key="8">
    <source>
        <dbReference type="EMBL" id="PMP82893.1"/>
    </source>
</evidence>
<dbReference type="PANTHER" id="PTHR43033:SF1">
    <property type="entry name" value="TRNA(ILE)-LYSIDINE SYNTHASE-RELATED"/>
    <property type="match status" value="1"/>
</dbReference>
<dbReference type="GO" id="GO:0008033">
    <property type="term" value="P:tRNA processing"/>
    <property type="evidence" value="ECO:0007669"/>
    <property type="project" value="UniProtKB-KW"/>
</dbReference>
<organism evidence="8 9">
    <name type="scientific">Caldisericum exile</name>
    <dbReference type="NCBI Taxonomy" id="693075"/>
    <lineage>
        <taxon>Bacteria</taxon>
        <taxon>Pseudomonadati</taxon>
        <taxon>Caldisericota/Cryosericota group</taxon>
        <taxon>Caldisericota</taxon>
        <taxon>Caldisericia</taxon>
        <taxon>Caldisericales</taxon>
        <taxon>Caldisericaceae</taxon>
        <taxon>Caldisericum</taxon>
    </lineage>
</organism>
<dbReference type="AlphaFoldDB" id="A0A2J6X7B2"/>
<reference evidence="8 9" key="1">
    <citation type="submission" date="2018-01" db="EMBL/GenBank/DDBJ databases">
        <title>Metagenomic assembled genomes from two thermal pools in the Uzon Caldera, Kamchatka, Russia.</title>
        <authorList>
            <person name="Wilkins L."/>
            <person name="Ettinger C."/>
        </authorList>
    </citation>
    <scope>NUCLEOTIDE SEQUENCE [LARGE SCALE GENOMIC DNA]</scope>
    <source>
        <strain evidence="8">ARK-10</strain>
    </source>
</reference>
<evidence type="ECO:0000256" key="1">
    <source>
        <dbReference type="ARBA" id="ARBA00013267"/>
    </source>
</evidence>
<evidence type="ECO:0000313" key="9">
    <source>
        <dbReference type="Proteomes" id="UP000236910"/>
    </source>
</evidence>
<protein>
    <recommendedName>
        <fullName evidence="1">tRNA(Ile)-lysidine synthetase</fullName>
        <ecNumber evidence="1">6.3.4.19</ecNumber>
    </recommendedName>
</protein>
<evidence type="ECO:0000256" key="2">
    <source>
        <dbReference type="ARBA" id="ARBA00022598"/>
    </source>
</evidence>
<evidence type="ECO:0000256" key="4">
    <source>
        <dbReference type="ARBA" id="ARBA00022741"/>
    </source>
</evidence>
<evidence type="ECO:0000259" key="7">
    <source>
        <dbReference type="Pfam" id="PF01171"/>
    </source>
</evidence>
<feature type="non-terminal residue" evidence="8">
    <location>
        <position position="163"/>
    </location>
</feature>
<dbReference type="SUPFAM" id="SSF52402">
    <property type="entry name" value="Adenine nucleotide alpha hydrolases-like"/>
    <property type="match status" value="1"/>
</dbReference>
<dbReference type="InterPro" id="IPR012795">
    <property type="entry name" value="tRNA_Ile_lys_synt_N"/>
</dbReference>
<comment type="catalytic activity">
    <reaction evidence="6">
        <text>cytidine(34) in tRNA(Ile2) + L-lysine + ATP = lysidine(34) in tRNA(Ile2) + AMP + diphosphate + H(+)</text>
        <dbReference type="Rhea" id="RHEA:43744"/>
        <dbReference type="Rhea" id="RHEA-COMP:10625"/>
        <dbReference type="Rhea" id="RHEA-COMP:10670"/>
        <dbReference type="ChEBI" id="CHEBI:15378"/>
        <dbReference type="ChEBI" id="CHEBI:30616"/>
        <dbReference type="ChEBI" id="CHEBI:32551"/>
        <dbReference type="ChEBI" id="CHEBI:33019"/>
        <dbReference type="ChEBI" id="CHEBI:82748"/>
        <dbReference type="ChEBI" id="CHEBI:83665"/>
        <dbReference type="ChEBI" id="CHEBI:456215"/>
        <dbReference type="EC" id="6.3.4.19"/>
    </reaction>
</comment>
<name>A0A2J6X7B2_9BACT</name>
<evidence type="ECO:0000256" key="3">
    <source>
        <dbReference type="ARBA" id="ARBA00022694"/>
    </source>
</evidence>
<dbReference type="InterPro" id="IPR011063">
    <property type="entry name" value="TilS/TtcA_N"/>
</dbReference>
<proteinExistence type="predicted"/>
<gene>
    <name evidence="8" type="primary">tilS</name>
    <name evidence="8" type="ORF">C0175_02755</name>
</gene>
<evidence type="ECO:0000256" key="5">
    <source>
        <dbReference type="ARBA" id="ARBA00022840"/>
    </source>
</evidence>
<sequence length="163" mass="18811">MEEILEKVLNTIKKYELIRRREKILLAVSGGIDSMTMLYILHKLRNILEIEIGVATFDHGIRRESAEEIKIVEEFSKKLNVPFFYGKGNALELHLETKQNLEDVARSQRFNFLREVKDKNGFSKIALAHNKNDFVETFLMHLFKGSGLSGLTSMLNKDGDLIR</sequence>
<dbReference type="InterPro" id="IPR014729">
    <property type="entry name" value="Rossmann-like_a/b/a_fold"/>
</dbReference>
<comment type="caution">
    <text evidence="8">The sequence shown here is derived from an EMBL/GenBank/DDBJ whole genome shotgun (WGS) entry which is preliminary data.</text>
</comment>
<dbReference type="NCBIfam" id="TIGR02432">
    <property type="entry name" value="lysidine_TilS_N"/>
    <property type="match status" value="1"/>
</dbReference>
<evidence type="ECO:0000256" key="6">
    <source>
        <dbReference type="ARBA" id="ARBA00048539"/>
    </source>
</evidence>
<dbReference type="InterPro" id="IPR012094">
    <property type="entry name" value="tRNA_Ile_lys_synt"/>
</dbReference>
<dbReference type="PANTHER" id="PTHR43033">
    <property type="entry name" value="TRNA(ILE)-LYSIDINE SYNTHASE-RELATED"/>
    <property type="match status" value="1"/>
</dbReference>
<accession>A0A2J6X7B2</accession>
<keyword evidence="4" id="KW-0547">Nucleotide-binding</keyword>
<keyword evidence="2" id="KW-0436">Ligase</keyword>
<keyword evidence="5" id="KW-0067">ATP-binding</keyword>
<dbReference type="EC" id="6.3.4.19" evidence="1"/>